<dbReference type="PANTHER" id="PTHR32196">
    <property type="entry name" value="ABC TRANSPORTER PERMEASE PROTEIN YPHD-RELATED-RELATED"/>
    <property type="match status" value="1"/>
</dbReference>
<proteinExistence type="predicted"/>
<comment type="caution">
    <text evidence="7">The sequence shown here is derived from an EMBL/GenBank/DDBJ whole genome shotgun (WGS) entry which is preliminary data.</text>
</comment>
<dbReference type="Pfam" id="PF02653">
    <property type="entry name" value="BPD_transp_2"/>
    <property type="match status" value="1"/>
</dbReference>
<feature type="non-terminal residue" evidence="7">
    <location>
        <position position="247"/>
    </location>
</feature>
<keyword evidence="2" id="KW-1003">Cell membrane</keyword>
<evidence type="ECO:0000256" key="5">
    <source>
        <dbReference type="ARBA" id="ARBA00023136"/>
    </source>
</evidence>
<keyword evidence="4 6" id="KW-1133">Transmembrane helix</keyword>
<dbReference type="GO" id="GO:0005886">
    <property type="term" value="C:plasma membrane"/>
    <property type="evidence" value="ECO:0007669"/>
    <property type="project" value="UniProtKB-SubCell"/>
</dbReference>
<feature type="transmembrane region" description="Helical" evidence="6">
    <location>
        <begin position="136"/>
        <end position="155"/>
    </location>
</feature>
<feature type="transmembrane region" description="Helical" evidence="6">
    <location>
        <begin position="193"/>
        <end position="217"/>
    </location>
</feature>
<feature type="transmembrane region" description="Helical" evidence="6">
    <location>
        <begin position="78"/>
        <end position="98"/>
    </location>
</feature>
<feature type="transmembrane region" description="Helical" evidence="6">
    <location>
        <begin position="21"/>
        <end position="40"/>
    </location>
</feature>
<accession>X1BC00</accession>
<organism evidence="7">
    <name type="scientific">marine sediment metagenome</name>
    <dbReference type="NCBI Taxonomy" id="412755"/>
    <lineage>
        <taxon>unclassified sequences</taxon>
        <taxon>metagenomes</taxon>
        <taxon>ecological metagenomes</taxon>
    </lineage>
</organism>
<protein>
    <submittedName>
        <fullName evidence="7">Uncharacterized protein</fullName>
    </submittedName>
</protein>
<dbReference type="AlphaFoldDB" id="X1BC00"/>
<evidence type="ECO:0000313" key="7">
    <source>
        <dbReference type="EMBL" id="GAG69486.1"/>
    </source>
</evidence>
<dbReference type="EMBL" id="BART01006770">
    <property type="protein sequence ID" value="GAG69486.1"/>
    <property type="molecule type" value="Genomic_DNA"/>
</dbReference>
<sequence length="247" mass="27151">MNEKIKRNIIDIKDTLGTVGYPRLIIALFLFFLLFYAAILGLPLTYLLGSIFVRFGMNGILVLAMIPSIKSGIGPNFGLSLGIVCGLVAATLSIEFGMLGFTGFFFAVVVSIILGSMIGYFYGLMLNKVKGQEMTVGTFTGFSVISLMCIFWLIAPYKSYKMIWPYGGEGLRVTITLQNDFGQVLNNWKLFKIFGVSIPTGLLLFFALFCIVMWIFLRTKTGVAMVAAGSNPKYAKASGINVEKSRI</sequence>
<keyword evidence="3 6" id="KW-0812">Transmembrane</keyword>
<feature type="transmembrane region" description="Helical" evidence="6">
    <location>
        <begin position="104"/>
        <end position="124"/>
    </location>
</feature>
<evidence type="ECO:0000256" key="1">
    <source>
        <dbReference type="ARBA" id="ARBA00004651"/>
    </source>
</evidence>
<keyword evidence="5 6" id="KW-0472">Membrane</keyword>
<gene>
    <name evidence="7" type="ORF">S01H4_15447</name>
</gene>
<feature type="transmembrane region" description="Helical" evidence="6">
    <location>
        <begin position="46"/>
        <end position="66"/>
    </location>
</feature>
<dbReference type="InterPro" id="IPR001851">
    <property type="entry name" value="ABC_transp_permease"/>
</dbReference>
<evidence type="ECO:0000256" key="6">
    <source>
        <dbReference type="SAM" id="Phobius"/>
    </source>
</evidence>
<reference evidence="7" key="1">
    <citation type="journal article" date="2014" name="Front. Microbiol.">
        <title>High frequency of phylogenetically diverse reductive dehalogenase-homologous genes in deep subseafloor sedimentary metagenomes.</title>
        <authorList>
            <person name="Kawai M."/>
            <person name="Futagami T."/>
            <person name="Toyoda A."/>
            <person name="Takaki Y."/>
            <person name="Nishi S."/>
            <person name="Hori S."/>
            <person name="Arai W."/>
            <person name="Tsubouchi T."/>
            <person name="Morono Y."/>
            <person name="Uchiyama I."/>
            <person name="Ito T."/>
            <person name="Fujiyama A."/>
            <person name="Inagaki F."/>
            <person name="Takami H."/>
        </authorList>
    </citation>
    <scope>NUCLEOTIDE SEQUENCE</scope>
    <source>
        <strain evidence="7">Expedition CK06-06</strain>
    </source>
</reference>
<name>X1BC00_9ZZZZ</name>
<evidence type="ECO:0000256" key="2">
    <source>
        <dbReference type="ARBA" id="ARBA00022475"/>
    </source>
</evidence>
<evidence type="ECO:0000256" key="3">
    <source>
        <dbReference type="ARBA" id="ARBA00022692"/>
    </source>
</evidence>
<dbReference type="GO" id="GO:0022857">
    <property type="term" value="F:transmembrane transporter activity"/>
    <property type="evidence" value="ECO:0007669"/>
    <property type="project" value="InterPro"/>
</dbReference>
<evidence type="ECO:0000256" key="4">
    <source>
        <dbReference type="ARBA" id="ARBA00022989"/>
    </source>
</evidence>
<dbReference type="PANTHER" id="PTHR32196:SF15">
    <property type="entry name" value="SUGAR ABC TRANSPORTER PERMEASE PROTEIN"/>
    <property type="match status" value="1"/>
</dbReference>
<comment type="subcellular location">
    <subcellularLocation>
        <location evidence="1">Cell membrane</location>
        <topology evidence="1">Multi-pass membrane protein</topology>
    </subcellularLocation>
</comment>